<dbReference type="SUPFAM" id="SSF54106">
    <property type="entry name" value="LysM domain"/>
    <property type="match status" value="1"/>
</dbReference>
<dbReference type="GO" id="GO:0000270">
    <property type="term" value="P:peptidoglycan metabolic process"/>
    <property type="evidence" value="ECO:0007669"/>
    <property type="project" value="InterPro"/>
</dbReference>
<dbReference type="OrthoDB" id="9815002at2"/>
<gene>
    <name evidence="3" type="ORF">EKK97_11680</name>
</gene>
<dbReference type="GO" id="GO:0008933">
    <property type="term" value="F:peptidoglycan lytic transglycosylase activity"/>
    <property type="evidence" value="ECO:0007669"/>
    <property type="project" value="InterPro"/>
</dbReference>
<dbReference type="InterPro" id="IPR023346">
    <property type="entry name" value="Lysozyme-like_dom_sf"/>
</dbReference>
<reference evidence="3 4" key="1">
    <citation type="submission" date="2019-01" db="EMBL/GenBank/DDBJ databases">
        <title>Complete genome of a denitifying bacterium Halomons sp. BC-M4-5.</title>
        <authorList>
            <person name="Wang L."/>
            <person name="Shao Z."/>
        </authorList>
    </citation>
    <scope>NUCLEOTIDE SEQUENCE [LARGE SCALE GENOMIC DNA]</scope>
    <source>
        <strain evidence="3 4">BC-M4-5</strain>
    </source>
</reference>
<dbReference type="InterPro" id="IPR036779">
    <property type="entry name" value="LysM_dom_sf"/>
</dbReference>
<evidence type="ECO:0000313" key="3">
    <source>
        <dbReference type="EMBL" id="QHC50119.1"/>
    </source>
</evidence>
<dbReference type="EMBL" id="CP035042">
    <property type="protein sequence ID" value="QHC50119.1"/>
    <property type="molecule type" value="Genomic_DNA"/>
</dbReference>
<dbReference type="PANTHER" id="PTHR37423">
    <property type="entry name" value="SOLUBLE LYTIC MUREIN TRANSGLYCOSYLASE-RELATED"/>
    <property type="match status" value="1"/>
</dbReference>
<feature type="domain" description="LysM" evidence="2">
    <location>
        <begin position="335"/>
        <end position="378"/>
    </location>
</feature>
<name>A0A6I6SHX4_9GAMM</name>
<accession>A0A6I6SHX4</accession>
<dbReference type="InterPro" id="IPR008258">
    <property type="entry name" value="Transglycosylase_SLT_dom_1"/>
</dbReference>
<protein>
    <submittedName>
        <fullName evidence="3">LysM peptidoglycan-binding domain-containing protein</fullName>
    </submittedName>
</protein>
<dbReference type="PANTHER" id="PTHR37423:SF2">
    <property type="entry name" value="MEMBRANE-BOUND LYTIC MUREIN TRANSGLYCOSYLASE C"/>
    <property type="match status" value="1"/>
</dbReference>
<dbReference type="GO" id="GO:0016020">
    <property type="term" value="C:membrane"/>
    <property type="evidence" value="ECO:0007669"/>
    <property type="project" value="InterPro"/>
</dbReference>
<evidence type="ECO:0000259" key="2">
    <source>
        <dbReference type="PROSITE" id="PS51782"/>
    </source>
</evidence>
<dbReference type="KEGG" id="htx:EKK97_11680"/>
<dbReference type="Gene3D" id="3.10.350.10">
    <property type="entry name" value="LysM domain"/>
    <property type="match status" value="1"/>
</dbReference>
<dbReference type="PROSITE" id="PS00922">
    <property type="entry name" value="TRANSGLYCOSYLASE"/>
    <property type="match status" value="1"/>
</dbReference>
<dbReference type="SMART" id="SM00257">
    <property type="entry name" value="LysM"/>
    <property type="match status" value="1"/>
</dbReference>
<evidence type="ECO:0000256" key="1">
    <source>
        <dbReference type="ARBA" id="ARBA00007734"/>
    </source>
</evidence>
<dbReference type="CDD" id="cd16894">
    <property type="entry name" value="MltD-like"/>
    <property type="match status" value="1"/>
</dbReference>
<dbReference type="Pfam" id="PF01464">
    <property type="entry name" value="SLT"/>
    <property type="match status" value="1"/>
</dbReference>
<dbReference type="RefSeq" id="WP_159552043.1">
    <property type="nucleotide sequence ID" value="NZ_CP035042.1"/>
</dbReference>
<organism evidence="3 4">
    <name type="scientific">Billgrantia tianxiuensis</name>
    <dbReference type="NCBI Taxonomy" id="2497861"/>
    <lineage>
        <taxon>Bacteria</taxon>
        <taxon>Pseudomonadati</taxon>
        <taxon>Pseudomonadota</taxon>
        <taxon>Gammaproteobacteria</taxon>
        <taxon>Oceanospirillales</taxon>
        <taxon>Halomonadaceae</taxon>
        <taxon>Billgrantia</taxon>
    </lineage>
</organism>
<keyword evidence="4" id="KW-1185">Reference proteome</keyword>
<comment type="similarity">
    <text evidence="1">Belongs to the transglycosylase Slt family.</text>
</comment>
<evidence type="ECO:0000313" key="4">
    <source>
        <dbReference type="Proteomes" id="UP000464013"/>
    </source>
</evidence>
<dbReference type="AlphaFoldDB" id="A0A6I6SHX4"/>
<dbReference type="PROSITE" id="PS51782">
    <property type="entry name" value="LYSM"/>
    <property type="match status" value="1"/>
</dbReference>
<dbReference type="InterPro" id="IPR018392">
    <property type="entry name" value="LysM"/>
</dbReference>
<dbReference type="SUPFAM" id="SSF53955">
    <property type="entry name" value="Lysozyme-like"/>
    <property type="match status" value="1"/>
</dbReference>
<dbReference type="CDD" id="cd00118">
    <property type="entry name" value="LysM"/>
    <property type="match status" value="1"/>
</dbReference>
<dbReference type="InterPro" id="IPR000189">
    <property type="entry name" value="Transglyc_AS"/>
</dbReference>
<dbReference type="Pfam" id="PF01476">
    <property type="entry name" value="LysM"/>
    <property type="match status" value="1"/>
</dbReference>
<dbReference type="Gene3D" id="1.10.530.10">
    <property type="match status" value="1"/>
</dbReference>
<proteinExistence type="inferred from homology"/>
<sequence length="386" mass="41956">MTYRTTRQWTMVLAGGIALIGALTAASPALLASPHPGAAPPMPTHHFWDDLNLDFLPGDAWERLRDNLAWHDRRHDPRVQQWIEHYRANPDNVAEIIERARPWMAWITEQVELRGLPGEIGLIPFIESSYDPQARSHRGAAGLWQFMPGTADALGLRRLNGYDARLDVVASTRAALDYIELQAEQWYDGDIELSLAAYNAGAGTVNRARHTAASQGAPDSYWHLQLPNETMNYLPKLNAIAAIIDDPETYGVALPEIDDTPAFAKVPVNAPINLSQLASVAGVDREELVALNPGLTNGSASPATVDVVLVPIEQEEAILAELSAPASRSAPAAGERYLVQRGDSLSAIASRHGISVAELRQHNGLSGDIIQVGQALDIPRRSLAAR</sequence>
<dbReference type="Proteomes" id="UP000464013">
    <property type="component" value="Chromosome"/>
</dbReference>